<organism evidence="1 3">
    <name type="scientific">Roseateles saccharophilus</name>
    <name type="common">Pseudomonas saccharophila</name>
    <dbReference type="NCBI Taxonomy" id="304"/>
    <lineage>
        <taxon>Bacteria</taxon>
        <taxon>Pseudomonadati</taxon>
        <taxon>Pseudomonadota</taxon>
        <taxon>Betaproteobacteria</taxon>
        <taxon>Burkholderiales</taxon>
        <taxon>Sphaerotilaceae</taxon>
        <taxon>Roseateles</taxon>
    </lineage>
</organism>
<evidence type="ECO:0000313" key="2">
    <source>
        <dbReference type="EMBL" id="TCV01075.1"/>
    </source>
</evidence>
<dbReference type="EMBL" id="SMBU01000017">
    <property type="protein sequence ID" value="TCU94450.1"/>
    <property type="molecule type" value="Genomic_DNA"/>
</dbReference>
<sequence length="25" mass="2726">MTAPGVREETMVLLRYKANGSAVMT</sequence>
<reference evidence="1 3" key="1">
    <citation type="submission" date="2019-03" db="EMBL/GenBank/DDBJ databases">
        <title>Genomic Encyclopedia of Type Strains, Phase IV (KMG-IV): sequencing the most valuable type-strain genomes for metagenomic binning, comparative biology and taxonomic classification.</title>
        <authorList>
            <person name="Goeker M."/>
        </authorList>
    </citation>
    <scope>NUCLEOTIDE SEQUENCE [LARGE SCALE GENOMIC DNA]</scope>
    <source>
        <strain evidence="1 3">DSM 654</strain>
    </source>
</reference>
<dbReference type="EMBL" id="SMBU01000006">
    <property type="protein sequence ID" value="TCV01075.1"/>
    <property type="molecule type" value="Genomic_DNA"/>
</dbReference>
<name>A0A4R3UU95_ROSSA</name>
<feature type="non-terminal residue" evidence="1">
    <location>
        <position position="25"/>
    </location>
</feature>
<evidence type="ECO:0000313" key="1">
    <source>
        <dbReference type="EMBL" id="TCU94450.1"/>
    </source>
</evidence>
<keyword evidence="3" id="KW-1185">Reference proteome</keyword>
<evidence type="ECO:0000313" key="3">
    <source>
        <dbReference type="Proteomes" id="UP000295110"/>
    </source>
</evidence>
<dbReference type="Proteomes" id="UP000295110">
    <property type="component" value="Unassembled WGS sequence"/>
</dbReference>
<comment type="caution">
    <text evidence="1">The sequence shown here is derived from an EMBL/GenBank/DDBJ whole genome shotgun (WGS) entry which is preliminary data.</text>
</comment>
<gene>
    <name evidence="2" type="ORF">EV671_10061</name>
    <name evidence="1" type="ORF">EV671_101795</name>
</gene>
<protein>
    <submittedName>
        <fullName evidence="1">Uncharacterized protein</fullName>
    </submittedName>
</protein>
<accession>A0A4R3UU95</accession>
<dbReference type="AlphaFoldDB" id="A0A4R3UU95"/>
<proteinExistence type="predicted"/>